<dbReference type="InterPro" id="IPR012223">
    <property type="entry name" value="TEII"/>
</dbReference>
<reference evidence="3 4" key="1">
    <citation type="submission" date="2021-12" db="EMBL/GenBank/DDBJ databases">
        <title>Discovery of the Pendulisporaceae a myxobacterial family with distinct sporulation behavior and unique specialized metabolism.</title>
        <authorList>
            <person name="Garcia R."/>
            <person name="Popoff A."/>
            <person name="Bader C.D."/>
            <person name="Loehr J."/>
            <person name="Walesch S."/>
            <person name="Walt C."/>
            <person name="Boldt J."/>
            <person name="Bunk B."/>
            <person name="Haeckl F.J.F.P.J."/>
            <person name="Gunesch A.P."/>
            <person name="Birkelbach J."/>
            <person name="Nuebel U."/>
            <person name="Pietschmann T."/>
            <person name="Bach T."/>
            <person name="Mueller R."/>
        </authorList>
    </citation>
    <scope>NUCLEOTIDE SEQUENCE [LARGE SCALE GENOMIC DNA]</scope>
    <source>
        <strain evidence="3 4">MSr12523</strain>
    </source>
</reference>
<dbReference type="InterPro" id="IPR029058">
    <property type="entry name" value="AB_hydrolase_fold"/>
</dbReference>
<dbReference type="Pfam" id="PF00975">
    <property type="entry name" value="Thioesterase"/>
    <property type="match status" value="1"/>
</dbReference>
<organism evidence="3 4">
    <name type="scientific">Pendulispora brunnea</name>
    <dbReference type="NCBI Taxonomy" id="2905690"/>
    <lineage>
        <taxon>Bacteria</taxon>
        <taxon>Pseudomonadati</taxon>
        <taxon>Myxococcota</taxon>
        <taxon>Myxococcia</taxon>
        <taxon>Myxococcales</taxon>
        <taxon>Sorangiineae</taxon>
        <taxon>Pendulisporaceae</taxon>
        <taxon>Pendulispora</taxon>
    </lineage>
</organism>
<dbReference type="Gene3D" id="3.40.50.1820">
    <property type="entry name" value="alpha/beta hydrolase"/>
    <property type="match status" value="1"/>
</dbReference>
<dbReference type="PANTHER" id="PTHR11487:SF0">
    <property type="entry name" value="S-ACYL FATTY ACID SYNTHASE THIOESTERASE, MEDIUM CHAIN"/>
    <property type="match status" value="1"/>
</dbReference>
<protein>
    <submittedName>
        <fullName evidence="3">Thioesterase domain-containing protein</fullName>
    </submittedName>
</protein>
<dbReference type="InterPro" id="IPR001031">
    <property type="entry name" value="Thioesterase"/>
</dbReference>
<accession>A0ABZ2KP45</accession>
<evidence type="ECO:0000256" key="1">
    <source>
        <dbReference type="ARBA" id="ARBA00007169"/>
    </source>
</evidence>
<name>A0ABZ2KP45_9BACT</name>
<dbReference type="RefSeq" id="WP_394849974.1">
    <property type="nucleotide sequence ID" value="NZ_CP089982.1"/>
</dbReference>
<dbReference type="EMBL" id="CP089982">
    <property type="protein sequence ID" value="WXA99340.1"/>
    <property type="molecule type" value="Genomic_DNA"/>
</dbReference>
<dbReference type="PANTHER" id="PTHR11487">
    <property type="entry name" value="THIOESTERASE"/>
    <property type="match status" value="1"/>
</dbReference>
<dbReference type="Proteomes" id="UP001379533">
    <property type="component" value="Chromosome"/>
</dbReference>
<evidence type="ECO:0000313" key="4">
    <source>
        <dbReference type="Proteomes" id="UP001379533"/>
    </source>
</evidence>
<dbReference type="SUPFAM" id="SSF53474">
    <property type="entry name" value="alpha/beta-Hydrolases"/>
    <property type="match status" value="1"/>
</dbReference>
<proteinExistence type="inferred from homology"/>
<sequence>MEPNQNKRKWLLRRPKDDAPARIFCLPYSGCGASMYSRWPERIGPAEVCLLQPPGRENRLRDAHYGTYEALAADLVPVLLPYLDRPFAFFGHCGGALPGFATALHLTRALQERGPSEHAPVPSCLFISSQVAPHRGPYGRFLSMDDGELAIELEGLVRAMGGVPDPSLVELGLEVLRADVEANKGYRLDAPVKLPCAITVFGWEEDREVAPSLMEGWDAYTEAGSFRQIVLEGSHYEFLKAPMPLLAEMASDMRKAIERYPHATR</sequence>
<comment type="similarity">
    <text evidence="1">Belongs to the thioesterase family.</text>
</comment>
<keyword evidence="4" id="KW-1185">Reference proteome</keyword>
<feature type="domain" description="Thioesterase" evidence="2">
    <location>
        <begin position="22"/>
        <end position="240"/>
    </location>
</feature>
<evidence type="ECO:0000313" key="3">
    <source>
        <dbReference type="EMBL" id="WXA99340.1"/>
    </source>
</evidence>
<gene>
    <name evidence="3" type="ORF">LZC95_21275</name>
</gene>
<evidence type="ECO:0000259" key="2">
    <source>
        <dbReference type="Pfam" id="PF00975"/>
    </source>
</evidence>